<dbReference type="Proteomes" id="UP000316270">
    <property type="component" value="Chromosome 5"/>
</dbReference>
<dbReference type="GO" id="GO:0000329">
    <property type="term" value="C:fungal-type vacuole membrane"/>
    <property type="evidence" value="ECO:0007669"/>
    <property type="project" value="TreeGrafter"/>
</dbReference>
<dbReference type="InterPro" id="IPR000782">
    <property type="entry name" value="FAS1_domain"/>
</dbReference>
<dbReference type="PANTHER" id="PTHR10900">
    <property type="entry name" value="PERIOSTIN-RELATED"/>
    <property type="match status" value="1"/>
</dbReference>
<dbReference type="FunFam" id="2.30.180.10:FF:000032">
    <property type="entry name" value="Fasciclin domain-containing protein, putative"/>
    <property type="match status" value="1"/>
</dbReference>
<organism evidence="4 5">
    <name type="scientific">Venturia effusa</name>
    <dbReference type="NCBI Taxonomy" id="50376"/>
    <lineage>
        <taxon>Eukaryota</taxon>
        <taxon>Fungi</taxon>
        <taxon>Dikarya</taxon>
        <taxon>Ascomycota</taxon>
        <taxon>Pezizomycotina</taxon>
        <taxon>Dothideomycetes</taxon>
        <taxon>Pleosporomycetidae</taxon>
        <taxon>Venturiales</taxon>
        <taxon>Venturiaceae</taxon>
        <taxon>Venturia</taxon>
    </lineage>
</organism>
<dbReference type="EMBL" id="CP042189">
    <property type="protein sequence ID" value="QDS71026.1"/>
    <property type="molecule type" value="Genomic_DNA"/>
</dbReference>
<dbReference type="GO" id="GO:0016236">
    <property type="term" value="P:macroautophagy"/>
    <property type="evidence" value="ECO:0007669"/>
    <property type="project" value="TreeGrafter"/>
</dbReference>
<accession>A0A517L5V3</accession>
<evidence type="ECO:0000256" key="1">
    <source>
        <dbReference type="SAM" id="Phobius"/>
    </source>
</evidence>
<evidence type="ECO:0000313" key="5">
    <source>
        <dbReference type="Proteomes" id="UP000316270"/>
    </source>
</evidence>
<dbReference type="OrthoDB" id="286301at2759"/>
<evidence type="ECO:0000259" key="3">
    <source>
        <dbReference type="PROSITE" id="PS50213"/>
    </source>
</evidence>
<feature type="chain" id="PRO_5022141647" description="FAS1 domain-containing protein" evidence="2">
    <location>
        <begin position="18"/>
        <end position="379"/>
    </location>
</feature>
<dbReference type="InterPro" id="IPR050904">
    <property type="entry name" value="Adhesion/Biosynth-related"/>
</dbReference>
<gene>
    <name evidence="4" type="ORF">FKW77_008094</name>
</gene>
<keyword evidence="2" id="KW-0732">Signal</keyword>
<evidence type="ECO:0000256" key="2">
    <source>
        <dbReference type="SAM" id="SignalP"/>
    </source>
</evidence>
<keyword evidence="1" id="KW-0812">Transmembrane</keyword>
<keyword evidence="1" id="KW-1133">Transmembrane helix</keyword>
<dbReference type="Gene3D" id="2.30.180.10">
    <property type="entry name" value="FAS1 domain"/>
    <property type="match status" value="2"/>
</dbReference>
<dbReference type="SMART" id="SM00554">
    <property type="entry name" value="FAS1"/>
    <property type="match status" value="2"/>
</dbReference>
<sequence>MYPKLLSFAALVSAASAQSSGLAETLAGNQQTSQLAGLVGTLPGITEQLSSLQNITLLAPSNAAIAALLNSSAGAGLASNPGLLQAVLTYHVLNGSYLAGDIPSTPAFVPSALVDPTYANVTGGQRVEAIRSGSNVTFYSGLLANSSVTQANINYTGGVVHVIDRVLTLPQNVSTTLVSAGLSSLYGALNATGLLGTVNGLQNVTIFAPANSAFQSIGSALANASTTDLQSILTYHVHVGAEPLYSTSLSNGTSVPTLNGASVTIHLGSNGDVFVNSAKVITPNVLIAGGVVHVIDNVLNPNSTTSASPTASTGSPAFTGATSVSTAPFTAGVATPTETIGRAPANFTSNSTSSAGAPLMTGALGLGTLFGAGAVLVNL</sequence>
<dbReference type="AlphaFoldDB" id="A0A517L5V3"/>
<keyword evidence="1" id="KW-0472">Membrane</keyword>
<dbReference type="PANTHER" id="PTHR10900:SF77">
    <property type="entry name" value="FI19380P1"/>
    <property type="match status" value="1"/>
</dbReference>
<feature type="signal peptide" evidence="2">
    <location>
        <begin position="1"/>
        <end position="17"/>
    </location>
</feature>
<dbReference type="SUPFAM" id="SSF82153">
    <property type="entry name" value="FAS1 domain"/>
    <property type="match status" value="2"/>
</dbReference>
<dbReference type="Pfam" id="PF02469">
    <property type="entry name" value="Fasciclin"/>
    <property type="match status" value="2"/>
</dbReference>
<feature type="domain" description="FAS1" evidence="3">
    <location>
        <begin position="19"/>
        <end position="167"/>
    </location>
</feature>
<dbReference type="InterPro" id="IPR036378">
    <property type="entry name" value="FAS1_dom_sf"/>
</dbReference>
<proteinExistence type="predicted"/>
<protein>
    <recommendedName>
        <fullName evidence="3">FAS1 domain-containing protein</fullName>
    </recommendedName>
</protein>
<evidence type="ECO:0000313" key="4">
    <source>
        <dbReference type="EMBL" id="QDS71026.1"/>
    </source>
</evidence>
<reference evidence="4 5" key="1">
    <citation type="submission" date="2019-07" db="EMBL/GenBank/DDBJ databases">
        <title>Finished genome of Venturia effusa.</title>
        <authorList>
            <person name="Young C.A."/>
            <person name="Cox M.P."/>
            <person name="Ganley A.R.D."/>
            <person name="David W.J."/>
        </authorList>
    </citation>
    <scope>NUCLEOTIDE SEQUENCE [LARGE SCALE GENOMIC DNA]</scope>
    <source>
        <strain evidence="5">albino</strain>
    </source>
</reference>
<name>A0A517L5V3_9PEZI</name>
<feature type="domain" description="FAS1" evidence="3">
    <location>
        <begin position="169"/>
        <end position="299"/>
    </location>
</feature>
<feature type="transmembrane region" description="Helical" evidence="1">
    <location>
        <begin position="355"/>
        <end position="377"/>
    </location>
</feature>
<dbReference type="STRING" id="50376.A0A517L5V3"/>
<keyword evidence="5" id="KW-1185">Reference proteome</keyword>
<dbReference type="PROSITE" id="PS50213">
    <property type="entry name" value="FAS1"/>
    <property type="match status" value="2"/>
</dbReference>